<organism evidence="1 2">
    <name type="scientific">Mucilaginibacter polytrichastri</name>
    <dbReference type="NCBI Taxonomy" id="1302689"/>
    <lineage>
        <taxon>Bacteria</taxon>
        <taxon>Pseudomonadati</taxon>
        <taxon>Bacteroidota</taxon>
        <taxon>Sphingobacteriia</taxon>
        <taxon>Sphingobacteriales</taxon>
        <taxon>Sphingobacteriaceae</taxon>
        <taxon>Mucilaginibacter</taxon>
    </lineage>
</organism>
<dbReference type="InterPro" id="IPR036673">
    <property type="entry name" value="Cyanovirin-N_sf"/>
</dbReference>
<comment type="caution">
    <text evidence="1">The sequence shown here is derived from an EMBL/GenBank/DDBJ whole genome shotgun (WGS) entry which is preliminary data.</text>
</comment>
<protein>
    <recommendedName>
        <fullName evidence="3">Cyanovirin-N domain-containing protein</fullName>
    </recommendedName>
</protein>
<dbReference type="Gene3D" id="2.30.60.10">
    <property type="entry name" value="Cyanovirin-N"/>
    <property type="match status" value="1"/>
</dbReference>
<dbReference type="AlphaFoldDB" id="A0A1Q5ZZR3"/>
<gene>
    <name evidence="1" type="ORF">RG47T_2695</name>
</gene>
<dbReference type="RefSeq" id="WP_074489888.1">
    <property type="nucleotide sequence ID" value="NZ_FPAM01000015.1"/>
</dbReference>
<evidence type="ECO:0000313" key="2">
    <source>
        <dbReference type="Proteomes" id="UP000186720"/>
    </source>
</evidence>
<evidence type="ECO:0000313" key="1">
    <source>
        <dbReference type="EMBL" id="OKS87236.1"/>
    </source>
</evidence>
<accession>A0A1Q5ZZR3</accession>
<proteinExistence type="predicted"/>
<dbReference type="EMBL" id="MPPL01000001">
    <property type="protein sequence ID" value="OKS87236.1"/>
    <property type="molecule type" value="Genomic_DNA"/>
</dbReference>
<dbReference type="OrthoDB" id="7068122at2"/>
<dbReference type="Proteomes" id="UP000186720">
    <property type="component" value="Unassembled WGS sequence"/>
</dbReference>
<evidence type="ECO:0008006" key="3">
    <source>
        <dbReference type="Google" id="ProtNLM"/>
    </source>
</evidence>
<sequence>MSTFIPGGSYAKTSKGIKSTLFCQSKKRNQTSIPAELDLTTLSQANVENLDGYLVNQPGSAAPKGYVPGGSYAITSTGEVVILSAQCQKKDQSWQYSTLDITHLASGKTLSNIDGVLTVD</sequence>
<name>A0A1Q5ZZR3_9SPHI</name>
<keyword evidence="2" id="KW-1185">Reference proteome</keyword>
<reference evidence="1 2" key="1">
    <citation type="submission" date="2016-11" db="EMBL/GenBank/DDBJ databases">
        <title>Whole Genome Sequencing of Mucilaginibacter polytrichastri RG4-7(T) isolated from the moss sample.</title>
        <authorList>
            <person name="Li Y."/>
        </authorList>
    </citation>
    <scope>NUCLEOTIDE SEQUENCE [LARGE SCALE GENOMIC DNA]</scope>
    <source>
        <strain evidence="1 2">RG4-7</strain>
    </source>
</reference>